<evidence type="ECO:0008006" key="4">
    <source>
        <dbReference type="Google" id="ProtNLM"/>
    </source>
</evidence>
<feature type="chain" id="PRO_5046761208" description="Secreted protein" evidence="1">
    <location>
        <begin position="19"/>
        <end position="86"/>
    </location>
</feature>
<reference evidence="2" key="1">
    <citation type="submission" date="2022-05" db="EMBL/GenBank/DDBJ databases">
        <title>A methanotrophic Mycobacterium dominates a cave microbial ecosystem.</title>
        <authorList>
            <person name="Van Spanning R.J.M."/>
            <person name="Guan Q."/>
            <person name="Melkonian C."/>
            <person name="Gallant J."/>
            <person name="Polerecky L."/>
            <person name="Flot J.-F."/>
            <person name="Brandt B.W."/>
            <person name="Braster M."/>
            <person name="Iturbe Espinoza P."/>
            <person name="Aerts J."/>
            <person name="Meima-Franke M."/>
            <person name="Piersma S.R."/>
            <person name="Bunduc C."/>
            <person name="Ummels R."/>
            <person name="Pain A."/>
            <person name="Fleming E.J."/>
            <person name="van der Wel N."/>
            <person name="Gherman V.D."/>
            <person name="Sarbu S.M."/>
            <person name="Bodelier P.L.E."/>
            <person name="Bitter W."/>
        </authorList>
    </citation>
    <scope>NUCLEOTIDE SEQUENCE</scope>
    <source>
        <strain evidence="2">Sulfur Cave</strain>
        <plasmid evidence="2">unnamed</plasmid>
    </source>
</reference>
<proteinExistence type="predicted"/>
<evidence type="ECO:0000256" key="1">
    <source>
        <dbReference type="SAM" id="SignalP"/>
    </source>
</evidence>
<dbReference type="RefSeq" id="WP_219069790.1">
    <property type="nucleotide sequence ID" value="NZ_CAJUXY010000065.1"/>
</dbReference>
<keyword evidence="3" id="KW-1185">Reference proteome</keyword>
<organism evidence="2 3">
    <name type="scientific">Candidatus Mycobacterium methanotrophicum</name>
    <dbReference type="NCBI Taxonomy" id="2943498"/>
    <lineage>
        <taxon>Bacteria</taxon>
        <taxon>Bacillati</taxon>
        <taxon>Actinomycetota</taxon>
        <taxon>Actinomycetes</taxon>
        <taxon>Mycobacteriales</taxon>
        <taxon>Mycobacteriaceae</taxon>
        <taxon>Mycobacterium</taxon>
    </lineage>
</organism>
<evidence type="ECO:0000313" key="3">
    <source>
        <dbReference type="Proteomes" id="UP001056610"/>
    </source>
</evidence>
<dbReference type="Proteomes" id="UP001056610">
    <property type="component" value="Plasmid unnamed"/>
</dbReference>
<name>A0ABY4QUB5_9MYCO</name>
<keyword evidence="2" id="KW-0614">Plasmid</keyword>
<accession>A0ABY4QUB5</accession>
<protein>
    <recommendedName>
        <fullName evidence="4">Secreted protein</fullName>
    </recommendedName>
</protein>
<sequence>MILSMLAMAFLAVTCANERDNTPTPQGLIPFTLNEIRRLFDKLILARTATTDAIWAWSLWRRKHQATARACTINAGQSINEPNLQL</sequence>
<evidence type="ECO:0000313" key="2">
    <source>
        <dbReference type="EMBL" id="UQX13629.1"/>
    </source>
</evidence>
<keyword evidence="1" id="KW-0732">Signal</keyword>
<dbReference type="EMBL" id="CP097321">
    <property type="protein sequence ID" value="UQX13629.1"/>
    <property type="molecule type" value="Genomic_DNA"/>
</dbReference>
<gene>
    <name evidence="2" type="ORF">M5I08_26030</name>
</gene>
<feature type="signal peptide" evidence="1">
    <location>
        <begin position="1"/>
        <end position="18"/>
    </location>
</feature>
<geneLocation type="plasmid" evidence="2 3">
    <name>unnamed</name>
</geneLocation>